<evidence type="ECO:0000313" key="9">
    <source>
        <dbReference type="Proteomes" id="UP000000539"/>
    </source>
</evidence>
<feature type="domain" description="Calpain catalytic" evidence="7">
    <location>
        <begin position="45"/>
        <end position="304"/>
    </location>
</feature>
<evidence type="ECO:0000313" key="8">
    <source>
        <dbReference type="Ensembl" id="ENSGALP00010023276.1"/>
    </source>
</evidence>
<evidence type="ECO:0000256" key="2">
    <source>
        <dbReference type="ARBA" id="ARBA00022670"/>
    </source>
</evidence>
<dbReference type="PROSITE" id="PS50203">
    <property type="entry name" value="CALPAIN_CAT"/>
    <property type="match status" value="1"/>
</dbReference>
<accession>A0A8V0Z3X5</accession>
<dbReference type="Pfam" id="PF00648">
    <property type="entry name" value="Peptidase_C2"/>
    <property type="match status" value="1"/>
</dbReference>
<keyword evidence="9" id="KW-1185">Reference proteome</keyword>
<keyword evidence="2 6" id="KW-0645">Protease</keyword>
<dbReference type="PROSITE" id="PS00139">
    <property type="entry name" value="THIOL_PROTEASE_CYS"/>
    <property type="match status" value="1"/>
</dbReference>
<dbReference type="Ensembl" id="ENSGALT00010040150.1">
    <property type="protein sequence ID" value="ENSGALP00010023276.1"/>
    <property type="gene ID" value="ENSGALG00010016656.1"/>
</dbReference>
<keyword evidence="4 6" id="KW-0788">Thiol protease</keyword>
<reference evidence="8" key="2">
    <citation type="submission" date="2025-08" db="UniProtKB">
        <authorList>
            <consortium name="Ensembl"/>
        </authorList>
    </citation>
    <scope>IDENTIFICATION</scope>
    <source>
        <strain evidence="8">broiler</strain>
    </source>
</reference>
<dbReference type="Gene3D" id="3.90.70.10">
    <property type="entry name" value="Cysteine proteinases"/>
    <property type="match status" value="1"/>
</dbReference>
<dbReference type="InterPro" id="IPR000169">
    <property type="entry name" value="Pept_cys_AS"/>
</dbReference>
<evidence type="ECO:0000256" key="4">
    <source>
        <dbReference type="ARBA" id="ARBA00022807"/>
    </source>
</evidence>
<dbReference type="SMART" id="SM00230">
    <property type="entry name" value="CysPc"/>
    <property type="match status" value="1"/>
</dbReference>
<feature type="active site" evidence="5 6">
    <location>
        <position position="262"/>
    </location>
</feature>
<dbReference type="PRINTS" id="PR00704">
    <property type="entry name" value="CALPAIN"/>
</dbReference>
<sequence>MAGLAARLCQERAAAEGLGSYRKAISYLGQDYEALRQRCLQTGTLFKDEEFPACPSALGYQDLGPYSFKTQGVVWKRPTELCDNPQFIVGGATRTDVCQGELGDCWLLAAIASLTLNPDVLHQVVPKAQSFQENYAGIFHFQFWQYGEWVDVVVDDRLPTKNGELLFVHSEEGNEFWSALLEKAYAKLNGSYEALAGGSTIEGFEDFTGGISESYDLRRAPANLFQIVQKALRAGSLLGCSIDITRASETEAITSLKLVKGHAYSVTGAEEVYYRGRPEKLVRLRNPWGEIEWTGAWSDKRSHWCYQDLSRTGKPIPLLENTARLHCCAPKSALKFWSSKSVLPNGIILIPNKSRLWISK</sequence>
<name>A0A8V0Z3X5_CHICK</name>
<dbReference type="InterPro" id="IPR001300">
    <property type="entry name" value="Peptidase_C2_calpain_cat"/>
</dbReference>
<dbReference type="InterPro" id="IPR038765">
    <property type="entry name" value="Papain-like_cys_pep_sf"/>
</dbReference>
<dbReference type="GeneTree" id="ENSGT00940000160090"/>
<protein>
    <submittedName>
        <fullName evidence="8">Calpain 8</fullName>
    </submittedName>
</protein>
<dbReference type="GO" id="GO:0006508">
    <property type="term" value="P:proteolysis"/>
    <property type="evidence" value="ECO:0007669"/>
    <property type="project" value="UniProtKB-KW"/>
</dbReference>
<dbReference type="PANTHER" id="PTHR10183">
    <property type="entry name" value="CALPAIN"/>
    <property type="match status" value="1"/>
</dbReference>
<gene>
    <name evidence="8" type="primary">CAPN8</name>
</gene>
<dbReference type="AlphaFoldDB" id="A0A8V0Z3X5"/>
<evidence type="ECO:0000256" key="6">
    <source>
        <dbReference type="PROSITE-ProRule" id="PRU00239"/>
    </source>
</evidence>
<dbReference type="SUPFAM" id="SSF54001">
    <property type="entry name" value="Cysteine proteinases"/>
    <property type="match status" value="1"/>
</dbReference>
<proteinExistence type="inferred from homology"/>
<comment type="similarity">
    <text evidence="1">Belongs to the peptidase C2 family.</text>
</comment>
<dbReference type="CDD" id="cd00044">
    <property type="entry name" value="CysPc"/>
    <property type="match status" value="1"/>
</dbReference>
<feature type="active site" evidence="5 6">
    <location>
        <position position="286"/>
    </location>
</feature>
<evidence type="ECO:0000256" key="1">
    <source>
        <dbReference type="ARBA" id="ARBA00007623"/>
    </source>
</evidence>
<keyword evidence="3 6" id="KW-0378">Hydrolase</keyword>
<dbReference type="OrthoDB" id="424753at2759"/>
<dbReference type="PANTHER" id="PTHR10183:SF374">
    <property type="entry name" value="CALPAIN-8"/>
    <property type="match status" value="1"/>
</dbReference>
<evidence type="ECO:0000256" key="3">
    <source>
        <dbReference type="ARBA" id="ARBA00022801"/>
    </source>
</evidence>
<dbReference type="InterPro" id="IPR022684">
    <property type="entry name" value="Calpain_cysteine_protease"/>
</dbReference>
<organism evidence="8 9">
    <name type="scientific">Gallus gallus</name>
    <name type="common">Chicken</name>
    <dbReference type="NCBI Taxonomy" id="9031"/>
    <lineage>
        <taxon>Eukaryota</taxon>
        <taxon>Metazoa</taxon>
        <taxon>Chordata</taxon>
        <taxon>Craniata</taxon>
        <taxon>Vertebrata</taxon>
        <taxon>Euteleostomi</taxon>
        <taxon>Archelosauria</taxon>
        <taxon>Archosauria</taxon>
        <taxon>Dinosauria</taxon>
        <taxon>Saurischia</taxon>
        <taxon>Theropoda</taxon>
        <taxon>Coelurosauria</taxon>
        <taxon>Aves</taxon>
        <taxon>Neognathae</taxon>
        <taxon>Galloanserae</taxon>
        <taxon>Galliformes</taxon>
        <taxon>Phasianidae</taxon>
        <taxon>Phasianinae</taxon>
        <taxon>Gallus</taxon>
    </lineage>
</organism>
<dbReference type="GO" id="GO:0004198">
    <property type="term" value="F:calcium-dependent cysteine-type endopeptidase activity"/>
    <property type="evidence" value="ECO:0007669"/>
    <property type="project" value="InterPro"/>
</dbReference>
<evidence type="ECO:0000256" key="5">
    <source>
        <dbReference type="PIRSR" id="PIRSR622684-1"/>
    </source>
</evidence>
<reference evidence="8" key="1">
    <citation type="submission" date="2020-11" db="EMBL/GenBank/DDBJ databases">
        <title>Gallus gallus (Chicken) genome, bGalGal1, GRCg7b, maternal haplotype autosomes + Z &amp; W.</title>
        <authorList>
            <person name="Warren W."/>
            <person name="Formenti G."/>
            <person name="Fedrigo O."/>
            <person name="Haase B."/>
            <person name="Mountcastle J."/>
            <person name="Balacco J."/>
            <person name="Tracey A."/>
            <person name="Schneider V."/>
            <person name="Okimoto R."/>
            <person name="Cheng H."/>
            <person name="Hawken R."/>
            <person name="Howe K."/>
            <person name="Jarvis E.D."/>
        </authorList>
    </citation>
    <scope>NUCLEOTIDE SEQUENCE [LARGE SCALE GENOMIC DNA]</scope>
    <source>
        <strain evidence="8">Broiler</strain>
    </source>
</reference>
<dbReference type="Proteomes" id="UP000000539">
    <property type="component" value="Chromosome 3"/>
</dbReference>
<evidence type="ECO:0000259" key="7">
    <source>
        <dbReference type="PROSITE" id="PS50203"/>
    </source>
</evidence>
<feature type="active site" evidence="5 6">
    <location>
        <position position="105"/>
    </location>
</feature>
<reference evidence="8" key="3">
    <citation type="submission" date="2025-09" db="UniProtKB">
        <authorList>
            <consortium name="Ensembl"/>
        </authorList>
    </citation>
    <scope>IDENTIFICATION</scope>
    <source>
        <strain evidence="8">broiler</strain>
    </source>
</reference>